<keyword evidence="1" id="KW-0677">Repeat</keyword>
<dbReference type="EMBL" id="JBDFQZ010000004">
    <property type="protein sequence ID" value="KAK9734908.1"/>
    <property type="molecule type" value="Genomic_DNA"/>
</dbReference>
<keyword evidence="4" id="KW-0472">Membrane</keyword>
<evidence type="ECO:0000313" key="7">
    <source>
        <dbReference type="EMBL" id="KAK9734908.1"/>
    </source>
</evidence>
<feature type="domain" description="COR" evidence="5">
    <location>
        <begin position="723"/>
        <end position="876"/>
    </location>
</feature>
<evidence type="ECO:0000259" key="5">
    <source>
        <dbReference type="Pfam" id="PF16095"/>
    </source>
</evidence>
<sequence>MASNINPKDLQWLFQEFESGSSNLQNVSFFLSHHITGCYRETENSIKINISQENNPLFSYFLTQLSTMQNNSNNSLTNMEFHRVHWEVEYFQSFRKLLENNPGINRIMFHRNVFGLDCLREFSEILKRDCVNVKEIVFCESGIGPYGAELISDALKGNDYLEELQIWDDSIGLKGAEEISKMIEVNTSLKLLTVFDSCSFTATPLISACLGRNRDMEVHIWSKERKGEKCTKVLEFVPEINILRIYRSDISGACRVVCALGLNTTVRTLDLTGVRLKSRWAREFRLVLDQNKTIKEVKLSSCCLKDKGVVYVSAALFKNKSLEILQLDENWFGAAGLEHLLCPLSRFSTLQYQANVTLKSLTFGGRRMRIGRAGVEAIIGMITTNQTVTRLGIYNDQGLRPIDFVRIFESLEKNASLRCLSLQGCKGVEGEAVLNAIMGTLQVNPWIEEIDLERTPLEKEGMTDGINQRLGQNARSSEPDIDQFKDMPMTAPKSCRVFVCGQEYAGKSTLCSSIADNFLSPKLPYVNHVRTLVNPIEQAVRSEGLKIKTFSDDGIKISVWNVAGQHELYSLHDLMFPGHGSASFFLIISSLFRKPNNKESKDATEVEDDLLYWLRFVVSHSKKALQQCILPNVTIVLTHFDKINQPSQNFQSVVNSIQRLRDRFHGSVEFYPTVFTVDARSSASASKLAQHIRNTSKVTLQRVPQVYELCNELVEIMSEWRLANQQKPVMSWKEFGELCQLKVPHLRVRSRSINNEKTESRRRVIASCLHQIGEVIYFEDPGVFILDYEWFCDDVLGQLIRLNAKTKGSVKNGFISRKDLEKILKGSLQNQIPGLKSKVFESLEASDLVRMMLKLELCYEQDPSDSNSELLVPSFLEDGRLKPQKWQFSSSDCVYAGRHLECEDSSHLLLTPGFFARLQVHLHNKFMALKDQHGATYRLEKHLISININGMDIRVELGGQLNCYIDILACSTKNLTETLRLINQLIIPSIQTLCQGMVLIESIIRPECVKNLTPPRYRKTQFLKLQILKQALLSVPADGMYDYQHTWSAVSDSGKIVVKSGFDFARDILSDDDFKEVLHRRYHDLYNLANELQVPPENDPDENGPGHGEMDPKVEASVSGIAKGVEQVLQRLKIIEQEIRDLKQEIQGLRYYEHRLLIELHRKVDHLVNYNVQIDERKVPNMFFFVRTENYSRRLVTNIITGMTALRLHMLCEYRREMHVVEDQMGCEMMQVDNVAVKSLAPYMTKFMTLLTFALKIGAHLATGMGQMIPDLGKEVTRLLDSSVLTGAAGAAAVGAVGAMAVGATATRKTPRDIQKDQGAAQQWLLDFLRDRRCSSGRDIAEKFGLWRVKYRDSGQVAWICRRHMSLRADDIIQVPL</sequence>
<evidence type="ECO:0000256" key="4">
    <source>
        <dbReference type="SAM" id="Phobius"/>
    </source>
</evidence>
<dbReference type="PANTHER" id="PTHR47679:SF1">
    <property type="entry name" value="PROTEIN TORNADO 1"/>
    <property type="match status" value="1"/>
</dbReference>
<feature type="transmembrane region" description="Helical" evidence="4">
    <location>
        <begin position="1285"/>
        <end position="1306"/>
    </location>
</feature>
<dbReference type="Gene3D" id="3.40.50.300">
    <property type="entry name" value="P-loop containing nucleotide triphosphate hydrolases"/>
    <property type="match status" value="1"/>
</dbReference>
<accession>A0AAW1LMP2</accession>
<keyword evidence="4" id="KW-1133">Transmembrane helix</keyword>
<protein>
    <recommendedName>
        <fullName evidence="9">C-terminal of Roc (COR) domain-containing protein</fullName>
    </recommendedName>
</protein>
<dbReference type="PANTHER" id="PTHR47679">
    <property type="entry name" value="PROTEIN TORNADO 1"/>
    <property type="match status" value="1"/>
</dbReference>
<feature type="domain" description="C-terminal of Roc COR-B" evidence="6">
    <location>
        <begin position="898"/>
        <end position="1032"/>
    </location>
</feature>
<comment type="caution">
    <text evidence="7">The sequence shown here is derived from an EMBL/GenBank/DDBJ whole genome shotgun (WGS) entry which is preliminary data.</text>
</comment>
<name>A0AAW1LMP2_SAPOF</name>
<evidence type="ECO:0000256" key="1">
    <source>
        <dbReference type="ARBA" id="ARBA00022737"/>
    </source>
</evidence>
<evidence type="ECO:0008006" key="9">
    <source>
        <dbReference type="Google" id="ProtNLM"/>
    </source>
</evidence>
<dbReference type="SMART" id="SM00368">
    <property type="entry name" value="LRR_RI"/>
    <property type="match status" value="3"/>
</dbReference>
<dbReference type="InterPro" id="IPR032675">
    <property type="entry name" value="LRR_dom_sf"/>
</dbReference>
<dbReference type="Pfam" id="PF16095">
    <property type="entry name" value="COR-A"/>
    <property type="match status" value="1"/>
</dbReference>
<evidence type="ECO:0000259" key="6">
    <source>
        <dbReference type="Pfam" id="PF25497"/>
    </source>
</evidence>
<dbReference type="Pfam" id="PF25497">
    <property type="entry name" value="COR-B"/>
    <property type="match status" value="1"/>
</dbReference>
<dbReference type="Pfam" id="PF13516">
    <property type="entry name" value="LRR_6"/>
    <property type="match status" value="1"/>
</dbReference>
<dbReference type="Gene3D" id="1.10.10.2200">
    <property type="match status" value="1"/>
</dbReference>
<feature type="region of interest" description="Disordered" evidence="3">
    <location>
        <begin position="1092"/>
        <end position="1113"/>
    </location>
</feature>
<dbReference type="SUPFAM" id="SSF52047">
    <property type="entry name" value="RNI-like"/>
    <property type="match status" value="2"/>
</dbReference>
<dbReference type="InterPro" id="IPR057263">
    <property type="entry name" value="COR-B"/>
</dbReference>
<evidence type="ECO:0000256" key="3">
    <source>
        <dbReference type="SAM" id="MobiDB-lite"/>
    </source>
</evidence>
<feature type="coiled-coil region" evidence="2">
    <location>
        <begin position="1125"/>
        <end position="1152"/>
    </location>
</feature>
<dbReference type="InterPro" id="IPR032171">
    <property type="entry name" value="COR-A"/>
</dbReference>
<dbReference type="InterPro" id="IPR027417">
    <property type="entry name" value="P-loop_NTPase"/>
</dbReference>
<reference evidence="7" key="1">
    <citation type="submission" date="2024-03" db="EMBL/GenBank/DDBJ databases">
        <title>WGS assembly of Saponaria officinalis var. Norfolk2.</title>
        <authorList>
            <person name="Jenkins J."/>
            <person name="Shu S."/>
            <person name="Grimwood J."/>
            <person name="Barry K."/>
            <person name="Goodstein D."/>
            <person name="Schmutz J."/>
            <person name="Leebens-Mack J."/>
            <person name="Osbourn A."/>
        </authorList>
    </citation>
    <scope>NUCLEOTIDE SEQUENCE [LARGE SCALE GENOMIC DNA]</scope>
    <source>
        <strain evidence="7">JIC</strain>
    </source>
</reference>
<proteinExistence type="predicted"/>
<evidence type="ECO:0000313" key="8">
    <source>
        <dbReference type="Proteomes" id="UP001443914"/>
    </source>
</evidence>
<dbReference type="Gene3D" id="3.80.10.10">
    <property type="entry name" value="Ribonuclease Inhibitor"/>
    <property type="match status" value="3"/>
</dbReference>
<evidence type="ECO:0000256" key="2">
    <source>
        <dbReference type="SAM" id="Coils"/>
    </source>
</evidence>
<organism evidence="7 8">
    <name type="scientific">Saponaria officinalis</name>
    <name type="common">Common soapwort</name>
    <name type="synonym">Lychnis saponaria</name>
    <dbReference type="NCBI Taxonomy" id="3572"/>
    <lineage>
        <taxon>Eukaryota</taxon>
        <taxon>Viridiplantae</taxon>
        <taxon>Streptophyta</taxon>
        <taxon>Embryophyta</taxon>
        <taxon>Tracheophyta</taxon>
        <taxon>Spermatophyta</taxon>
        <taxon>Magnoliopsida</taxon>
        <taxon>eudicotyledons</taxon>
        <taxon>Gunneridae</taxon>
        <taxon>Pentapetalae</taxon>
        <taxon>Caryophyllales</taxon>
        <taxon>Caryophyllaceae</taxon>
        <taxon>Caryophylleae</taxon>
        <taxon>Saponaria</taxon>
    </lineage>
</organism>
<dbReference type="SUPFAM" id="SSF52540">
    <property type="entry name" value="P-loop containing nucleoside triphosphate hydrolases"/>
    <property type="match status" value="1"/>
</dbReference>
<keyword evidence="2" id="KW-0175">Coiled coil</keyword>
<dbReference type="Proteomes" id="UP001443914">
    <property type="component" value="Unassembled WGS sequence"/>
</dbReference>
<keyword evidence="4" id="KW-0812">Transmembrane</keyword>
<keyword evidence="8" id="KW-1185">Reference proteome</keyword>
<dbReference type="InterPro" id="IPR001611">
    <property type="entry name" value="Leu-rich_rpt"/>
</dbReference>
<gene>
    <name evidence="7" type="ORF">RND81_04G171100</name>
</gene>